<dbReference type="EMBL" id="JAXBLV010000051">
    <property type="protein sequence ID" value="MDY3558723.1"/>
    <property type="molecule type" value="Genomic_DNA"/>
</dbReference>
<name>A0ABU5ETT2_9BACT</name>
<reference evidence="2" key="1">
    <citation type="journal article" date="2023" name="Mar. Drugs">
        <title>Gemmata algarum, a Novel Planctomycete Isolated from an Algal Mat, Displays Antimicrobial Activity.</title>
        <authorList>
            <person name="Kumar G."/>
            <person name="Kallscheuer N."/>
            <person name="Kashif M."/>
            <person name="Ahamad S."/>
            <person name="Jagadeeshwari U."/>
            <person name="Pannikurungottu S."/>
            <person name="Haufschild T."/>
            <person name="Kabuu M."/>
            <person name="Sasikala C."/>
            <person name="Jogler C."/>
            <person name="Ramana C."/>
        </authorList>
    </citation>
    <scope>NUCLEOTIDE SEQUENCE [LARGE SCALE GENOMIC DNA]</scope>
    <source>
        <strain evidence="2">JC673</strain>
    </source>
</reference>
<keyword evidence="2" id="KW-1185">Reference proteome</keyword>
<protein>
    <submittedName>
        <fullName evidence="1">Uncharacterized protein</fullName>
    </submittedName>
</protein>
<accession>A0ABU5ETT2</accession>
<evidence type="ECO:0000313" key="2">
    <source>
        <dbReference type="Proteomes" id="UP001272242"/>
    </source>
</evidence>
<proteinExistence type="predicted"/>
<evidence type="ECO:0000313" key="1">
    <source>
        <dbReference type="EMBL" id="MDY3558723.1"/>
    </source>
</evidence>
<comment type="caution">
    <text evidence="1">The sequence shown here is derived from an EMBL/GenBank/DDBJ whole genome shotgun (WGS) entry which is preliminary data.</text>
</comment>
<organism evidence="1 2">
    <name type="scientific">Gemmata algarum</name>
    <dbReference type="NCBI Taxonomy" id="2975278"/>
    <lineage>
        <taxon>Bacteria</taxon>
        <taxon>Pseudomonadati</taxon>
        <taxon>Planctomycetota</taxon>
        <taxon>Planctomycetia</taxon>
        <taxon>Gemmatales</taxon>
        <taxon>Gemmataceae</taxon>
        <taxon>Gemmata</taxon>
    </lineage>
</organism>
<sequence>MRAFLPSASNEVKTLLAQLAEPADRVGPEAYRSAMGGVGEALAGAYRDRLTGVGRLLLICTNEDADFLARGVLRGLDAIGGVAVRVACFWNERESIAGPTSGVRVELAPVVRRYVEPGEVDAFLVVKSIISSSCVVRTNITELVYEHAPARVLVFAPVVLKGADAKLAQEFEPAVASRFEFYWYAEDDEKRGDDVVPGIGGQVYERLGLGTQKDKNRYTPELVCERRRMPV</sequence>
<dbReference type="Proteomes" id="UP001272242">
    <property type="component" value="Unassembled WGS sequence"/>
</dbReference>
<dbReference type="RefSeq" id="WP_320685609.1">
    <property type="nucleotide sequence ID" value="NZ_JAXBLV010000051.1"/>
</dbReference>
<gene>
    <name evidence="1" type="ORF">R5W23_005880</name>
</gene>